<name>A0ACD0WFP8_CLALS</name>
<dbReference type="Proteomes" id="UP000326582">
    <property type="component" value="Chromosome 1"/>
</dbReference>
<protein>
    <submittedName>
        <fullName evidence="1">Uncharacterized protein</fullName>
    </submittedName>
</protein>
<organism evidence="1 2">
    <name type="scientific">Clavispora lusitaniae</name>
    <name type="common">Candida lusitaniae</name>
    <dbReference type="NCBI Taxonomy" id="36911"/>
    <lineage>
        <taxon>Eukaryota</taxon>
        <taxon>Fungi</taxon>
        <taxon>Dikarya</taxon>
        <taxon>Ascomycota</taxon>
        <taxon>Saccharomycotina</taxon>
        <taxon>Pichiomycetes</taxon>
        <taxon>Metschnikowiaceae</taxon>
        <taxon>Clavispora</taxon>
    </lineage>
</organism>
<gene>
    <name evidence="1" type="ORF">EJF14_11183</name>
</gene>
<reference evidence="2" key="1">
    <citation type="journal article" date="2019" name="MBio">
        <title>Comparative genomics for the elucidation of multidrug resistance (MDR) in Candida lusitaniae.</title>
        <authorList>
            <person name="Kannan A."/>
            <person name="Asner S.A."/>
            <person name="Trachsel E."/>
            <person name="Kelly S."/>
            <person name="Parker J."/>
            <person name="Sanglard D."/>
        </authorList>
    </citation>
    <scope>NUCLEOTIDE SEQUENCE [LARGE SCALE GENOMIC DNA]</scope>
    <source>
        <strain evidence="2">P1</strain>
    </source>
</reference>
<evidence type="ECO:0000313" key="2">
    <source>
        <dbReference type="Proteomes" id="UP000326582"/>
    </source>
</evidence>
<evidence type="ECO:0000313" key="1">
    <source>
        <dbReference type="EMBL" id="QFZ26056.1"/>
    </source>
</evidence>
<keyword evidence="2" id="KW-1185">Reference proteome</keyword>
<proteinExistence type="predicted"/>
<sequence length="281" mass="31059">MNWYRIDLSLNSIGAAMRRLAGNVLAPSLYCIYVLQLLVIIVLEASRDTIAGWFKLAICSLRPFYCYKKVRDAQGRFSAEQCERTKLYFSTSWAAVKSRFCDLPQKSSETSEKIIGATLSGDWLHSVLGGLPLISSRNMEGSQGLRNSVKTAAPQNMNDDTKTTRKENGNKETLQSKQAKPQKSQAAFPRLFSITKPAASAPVPSAPKLLKSKGPFHSAEPASWKTRALFPSKANTAISDTSSSVSEFRNPWTEQKQRKLDTSTNQPSQVSPAEPPVITQR</sequence>
<accession>A0ACD0WFP8</accession>
<dbReference type="EMBL" id="CP038484">
    <property type="protein sequence ID" value="QFZ26056.1"/>
    <property type="molecule type" value="Genomic_DNA"/>
</dbReference>